<keyword evidence="2" id="KW-0012">Acyltransferase</keyword>
<dbReference type="KEGG" id="rpq:rpr22_CDS804"/>
<dbReference type="AlphaFoldDB" id="D5AYA7"/>
<keyword evidence="1" id="KW-0472">Membrane</keyword>
<evidence type="ECO:0000313" key="3">
    <source>
        <dbReference type="Proteomes" id="UP000006931"/>
    </source>
</evidence>
<keyword evidence="1" id="KW-1133">Transmembrane helix</keyword>
<evidence type="ECO:0000313" key="2">
    <source>
        <dbReference type="EMBL" id="ADE30396.1"/>
    </source>
</evidence>
<accession>D5AYA7</accession>
<feature type="transmembrane region" description="Helical" evidence="1">
    <location>
        <begin position="56"/>
        <end position="75"/>
    </location>
</feature>
<organism evidence="2 3">
    <name type="scientific">Rickettsia prowazekii (strain Rp22)</name>
    <dbReference type="NCBI Taxonomy" id="449216"/>
    <lineage>
        <taxon>Bacteria</taxon>
        <taxon>Pseudomonadati</taxon>
        <taxon>Pseudomonadota</taxon>
        <taxon>Alphaproteobacteria</taxon>
        <taxon>Rickettsiales</taxon>
        <taxon>Rickettsiaceae</taxon>
        <taxon>Rickettsieae</taxon>
        <taxon>Rickettsia</taxon>
        <taxon>typhus group</taxon>
    </lineage>
</organism>
<dbReference type="EMBL" id="CP001584">
    <property type="protein sequence ID" value="ADE30396.1"/>
    <property type="molecule type" value="Genomic_DNA"/>
</dbReference>
<sequence>MMGLVRLLALPVLIVYFVYFFKFFRCSRYRIVVKLFHYFWQLYDYDLEKLYKQNKIFVQINPIYIFFILITSFFSKNFLFKVISRVIFHF</sequence>
<name>D5AYA7_RICPP</name>
<keyword evidence="2" id="KW-0808">Transferase</keyword>
<gene>
    <name evidence="2" type="ordered locus">rpr22_CDS804</name>
</gene>
<proteinExistence type="predicted"/>
<reference evidence="2 3" key="1">
    <citation type="journal article" date="2010" name="Genome Res.">
        <title>Genomic, proteomic, and transcriptomic analysis of virulent and avirulent Rickettsia prowazekii reveals its adaptive mutation capabilities.</title>
        <authorList>
            <person name="Bechah Y."/>
            <person name="El Karkouri K."/>
            <person name="Mediannikov O."/>
            <person name="Leroy Q."/>
            <person name="Pelletier N."/>
            <person name="Robert C."/>
            <person name="Medigue C."/>
            <person name="Mege J.L."/>
            <person name="Raoult D."/>
        </authorList>
    </citation>
    <scope>NUCLEOTIDE SEQUENCE [LARGE SCALE GENOMIC DNA]</scope>
    <source>
        <strain evidence="2 3">Rp22</strain>
    </source>
</reference>
<dbReference type="HOGENOM" id="CLU_2438878_0_0_5"/>
<evidence type="ECO:0000256" key="1">
    <source>
        <dbReference type="SAM" id="Phobius"/>
    </source>
</evidence>
<dbReference type="GO" id="GO:0016746">
    <property type="term" value="F:acyltransferase activity"/>
    <property type="evidence" value="ECO:0007669"/>
    <property type="project" value="UniProtKB-KW"/>
</dbReference>
<protein>
    <submittedName>
        <fullName evidence="2">Acyltransferase</fullName>
    </submittedName>
</protein>
<feature type="transmembrane region" description="Helical" evidence="1">
    <location>
        <begin position="6"/>
        <end position="24"/>
    </location>
</feature>
<dbReference type="Proteomes" id="UP000006931">
    <property type="component" value="Chromosome"/>
</dbReference>
<keyword evidence="1" id="KW-0812">Transmembrane</keyword>